<dbReference type="Pfam" id="PF10599">
    <property type="entry name" value="Nup_retrotrp_bd"/>
    <property type="match status" value="1"/>
</dbReference>
<feature type="region of interest" description="Disordered" evidence="1">
    <location>
        <begin position="857"/>
        <end position="908"/>
    </location>
</feature>
<feature type="region of interest" description="Disordered" evidence="1">
    <location>
        <begin position="408"/>
        <end position="440"/>
    </location>
</feature>
<evidence type="ECO:0000256" key="1">
    <source>
        <dbReference type="SAM" id="MobiDB-lite"/>
    </source>
</evidence>
<feature type="compositionally biased region" description="Polar residues" evidence="1">
    <location>
        <begin position="988"/>
        <end position="1003"/>
    </location>
</feature>
<dbReference type="EMBL" id="LT635759">
    <property type="protein sequence ID" value="SGZ54401.1"/>
    <property type="molecule type" value="Genomic_DNA"/>
</dbReference>
<dbReference type="STRING" id="45354.A0A1L0BSQ5"/>
<evidence type="ECO:0000313" key="3">
    <source>
        <dbReference type="Proteomes" id="UP000182334"/>
    </source>
</evidence>
<feature type="compositionally biased region" description="Polar residues" evidence="1">
    <location>
        <begin position="707"/>
        <end position="720"/>
    </location>
</feature>
<feature type="region of interest" description="Disordered" evidence="1">
    <location>
        <begin position="789"/>
        <end position="845"/>
    </location>
</feature>
<feature type="compositionally biased region" description="Polar residues" evidence="1">
    <location>
        <begin position="729"/>
        <end position="747"/>
    </location>
</feature>
<protein>
    <submittedName>
        <fullName evidence="2">CIC11C00000001251</fullName>
    </submittedName>
</protein>
<feature type="compositionally biased region" description="Polar residues" evidence="1">
    <location>
        <begin position="1"/>
        <end position="14"/>
    </location>
</feature>
<dbReference type="AlphaFoldDB" id="A0A1L0BSQ5"/>
<feature type="region of interest" description="Disordered" evidence="1">
    <location>
        <begin position="305"/>
        <end position="345"/>
    </location>
</feature>
<dbReference type="Proteomes" id="UP000182334">
    <property type="component" value="Chromosome IV"/>
</dbReference>
<gene>
    <name evidence="2" type="ORF">SAMEA4029010_CIC11G00000001251</name>
</gene>
<feature type="region of interest" description="Disordered" evidence="1">
    <location>
        <begin position="458"/>
        <end position="775"/>
    </location>
</feature>
<accession>A0A1L0BSQ5</accession>
<feature type="compositionally biased region" description="Polar residues" evidence="1">
    <location>
        <begin position="497"/>
        <end position="506"/>
    </location>
</feature>
<feature type="compositionally biased region" description="Basic and acidic residues" evidence="1">
    <location>
        <begin position="598"/>
        <end position="645"/>
    </location>
</feature>
<feature type="compositionally biased region" description="Basic and acidic residues" evidence="1">
    <location>
        <begin position="317"/>
        <end position="328"/>
    </location>
</feature>
<dbReference type="OrthoDB" id="4095576at2759"/>
<keyword evidence="3" id="KW-1185">Reference proteome</keyword>
<evidence type="ECO:0000313" key="2">
    <source>
        <dbReference type="EMBL" id="SGZ54401.1"/>
    </source>
</evidence>
<organism evidence="2 3">
    <name type="scientific">Sungouiella intermedia</name>
    <dbReference type="NCBI Taxonomy" id="45354"/>
    <lineage>
        <taxon>Eukaryota</taxon>
        <taxon>Fungi</taxon>
        <taxon>Dikarya</taxon>
        <taxon>Ascomycota</taxon>
        <taxon>Saccharomycotina</taxon>
        <taxon>Pichiomycetes</taxon>
        <taxon>Metschnikowiaceae</taxon>
        <taxon>Sungouiella</taxon>
    </lineage>
</organism>
<feature type="region of interest" description="Disordered" evidence="1">
    <location>
        <begin position="1"/>
        <end position="21"/>
    </location>
</feature>
<feature type="compositionally biased region" description="Polar residues" evidence="1">
    <location>
        <begin position="808"/>
        <end position="828"/>
    </location>
</feature>
<feature type="compositionally biased region" description="Basic and acidic residues" evidence="1">
    <location>
        <begin position="653"/>
        <end position="668"/>
    </location>
</feature>
<feature type="compositionally biased region" description="Basic and acidic residues" evidence="1">
    <location>
        <begin position="512"/>
        <end position="522"/>
    </location>
</feature>
<name>A0A1L0BSQ5_9ASCO</name>
<proteinExistence type="predicted"/>
<feature type="compositionally biased region" description="Polar residues" evidence="1">
    <location>
        <begin position="857"/>
        <end position="871"/>
    </location>
</feature>
<reference evidence="2 3" key="1">
    <citation type="submission" date="2016-10" db="EMBL/GenBank/DDBJ databases">
        <authorList>
            <person name="de Groot N.N."/>
        </authorList>
    </citation>
    <scope>NUCLEOTIDE SEQUENCE [LARGE SCALE GENOMIC DNA]</scope>
    <source>
        <strain evidence="2 3">CBS 141442</strain>
    </source>
</reference>
<feature type="compositionally biased region" description="Polar residues" evidence="1">
    <location>
        <begin position="766"/>
        <end position="775"/>
    </location>
</feature>
<feature type="compositionally biased region" description="Basic and acidic residues" evidence="1">
    <location>
        <begin position="476"/>
        <end position="486"/>
    </location>
</feature>
<dbReference type="InterPro" id="IPR018892">
    <property type="entry name" value="Retro-transposon_transp_CS"/>
</dbReference>
<feature type="compositionally biased region" description="Polar residues" evidence="1">
    <location>
        <begin position="412"/>
        <end position="440"/>
    </location>
</feature>
<feature type="region of interest" description="Disordered" evidence="1">
    <location>
        <begin position="988"/>
        <end position="1079"/>
    </location>
</feature>
<feature type="compositionally biased region" description="Polar residues" evidence="1">
    <location>
        <begin position="545"/>
        <end position="559"/>
    </location>
</feature>
<feature type="compositionally biased region" description="Low complexity" evidence="1">
    <location>
        <begin position="1017"/>
        <end position="1034"/>
    </location>
</feature>
<sequence>MKRSVSPQTVLENDSPTKKRKGFGFFSTLKRAFSGITEKQEKSSETNNFIDQDVFPRDFTSRKRRESVIEELKSMSQHVPRSSSIVGLATYQTLRNSLQSEKEAISGDLEQRRMSMVGVEEDVLMKEQSPTFNIVPRNQILPTNLNEMVLEEDAGLPLVIEHEFAPLYKDAEGNLVRPPFINLDPRERYHLLQLKKSIEASEFLQNRLKYMIDPDETTSVIKPNNKVESSTQTYNKDFLDRSLRFNAVRTKLALTNRKNKRTKRGCGMFSGEFYYEPIEPKSTPQAEVAESKLNGYLGKLSLPAFKSAPTNSGPKPFPDDDSSKESTNRQKSTSQRAGLEESIRTGQAKDAVLDDDYVKKTEKISNIIKLKDQPALLKKATVGPGSGFNFEISKKDFGSILQTRKDDEELVQKSSTPILPGSSKQLFSAPQSGTTKSLVSSEKTPLFGGALKLTSFSKEESKAPKPAFSLNISRSTDQEKIPETKLDNAASKPLFGASNTDTSQGAFNLRSRPTEVEKKPLAEKLQFSFGSKPVDSDAPKPSFSFGKQASSSLSEQSKIPSFGAGVSVSTPPGSGIFGSKPSEKSEPQDNSEGPKFSFGEKKDTSKFSFGEKKEAPKFSLGEKKEEPKLSGEKEGPKFSFGDKNEAPTFSFGKKTDETKLPSGEKKDIPSISFGKVDSAPSTPSFSFGDKKPDTPAFNFGSKPETKGPTSEEGSVTTANTKDSEGPKTPATSVSFGFSAPASEQNVQLGLKRGHNDEPNTKRTRPGASSTFGSKSTTEIPKFLFSTTGAAVPSGLSFNSVDGKKDNSEPPNFSFGQTVGNKSETNTPAFSFGNKEAPSFNFGQKGGDVAKETASVFSFSSKETTPKPQTESKPAFSFGNAPASSSSAQNSFGKPSASQPAQAMKPSFSFGSSATADPALIFGGGAQAPGFNFSAPATKPGESAFGNSSTSFGAAPTTPFSFGNSNALAAPTPQSVPFGGAFGGANGISATPTPGFGQNSQMPNPASVFGGGNAGQTPGFSFSSGNFNSAPGSFGLASRENTPPVFGGNPAIGQVPGQPFTPPLAKQGRKIAQMRPRKRF</sequence>
<feature type="compositionally biased region" description="Polar residues" evidence="1">
    <location>
        <begin position="888"/>
        <end position="900"/>
    </location>
</feature>